<keyword evidence="4" id="KW-1185">Reference proteome</keyword>
<dbReference type="AlphaFoldDB" id="A0AAV2ZC11"/>
<comment type="caution">
    <text evidence="3">The sequence shown here is derived from an EMBL/GenBank/DDBJ whole genome shotgun (WGS) entry which is preliminary data.</text>
</comment>
<evidence type="ECO:0000256" key="1">
    <source>
        <dbReference type="SAM" id="MobiDB-lite"/>
    </source>
</evidence>
<dbReference type="EMBL" id="DAKRPA010000004">
    <property type="protein sequence ID" value="DBA04991.1"/>
    <property type="molecule type" value="Genomic_DNA"/>
</dbReference>
<dbReference type="InterPro" id="IPR045886">
    <property type="entry name" value="ThiF/MoeB/HesA"/>
</dbReference>
<dbReference type="Pfam" id="PF00899">
    <property type="entry name" value="ThiF"/>
    <property type="match status" value="1"/>
</dbReference>
<dbReference type="GO" id="GO:0008641">
    <property type="term" value="F:ubiquitin-like modifier activating enzyme activity"/>
    <property type="evidence" value="ECO:0007669"/>
    <property type="project" value="InterPro"/>
</dbReference>
<dbReference type="InterPro" id="IPR035985">
    <property type="entry name" value="Ubiquitin-activating_enz"/>
</dbReference>
<sequence>MDSEEKTAHQVRRLQASVRDLQNALRLASKMEFTSRPPKLMLSFSSLELNETNPYGRILANNDRGVVHGIERLQSIGVMVVGLNGLGALTAEAFSRYGVKKLLLIDNAPVTMADLDYMHYKASDVGRKREDQVAAHLLAVNPDVDVLTANLSLRVPVELVSALRSKLLPPQHSDSSDDDDDDDNDDIDSDDGGNGPNQGRGVRLSRLTHDDLNVVFLCVADGDLAILLNELCCELGLRFVYVFVRPNGITGEVVSVIPGRSSCIQCFEKRKLFKTSLVSNDDSAAELGIRLVEASLPTTECILSGLSIHNTVMDMLGFGSFCSRLEYDGYLEELERSGFLAPVHQCPSTFCRQQQQKYAKPVPAPAPVVPGTAPSSPVPPKRNA</sequence>
<protein>
    <recommendedName>
        <fullName evidence="2">THIF-type NAD/FAD binding fold domain-containing protein</fullName>
    </recommendedName>
</protein>
<feature type="domain" description="THIF-type NAD/FAD binding fold" evidence="2">
    <location>
        <begin position="68"/>
        <end position="153"/>
    </location>
</feature>
<evidence type="ECO:0000313" key="4">
    <source>
        <dbReference type="Proteomes" id="UP001146120"/>
    </source>
</evidence>
<dbReference type="PANTHER" id="PTHR10953">
    <property type="entry name" value="UBIQUITIN-ACTIVATING ENZYME E1"/>
    <property type="match status" value="1"/>
</dbReference>
<evidence type="ECO:0000259" key="2">
    <source>
        <dbReference type="Pfam" id="PF00899"/>
    </source>
</evidence>
<organism evidence="3 4">
    <name type="scientific">Lagenidium giganteum</name>
    <dbReference type="NCBI Taxonomy" id="4803"/>
    <lineage>
        <taxon>Eukaryota</taxon>
        <taxon>Sar</taxon>
        <taxon>Stramenopiles</taxon>
        <taxon>Oomycota</taxon>
        <taxon>Peronosporomycetes</taxon>
        <taxon>Pythiales</taxon>
        <taxon>Pythiaceae</taxon>
    </lineage>
</organism>
<evidence type="ECO:0000313" key="3">
    <source>
        <dbReference type="EMBL" id="DBA04991.1"/>
    </source>
</evidence>
<dbReference type="Gene3D" id="3.40.50.720">
    <property type="entry name" value="NAD(P)-binding Rossmann-like Domain"/>
    <property type="match status" value="1"/>
</dbReference>
<gene>
    <name evidence="3" type="ORF">N0F65_006993</name>
</gene>
<name>A0AAV2ZC11_9STRA</name>
<accession>A0AAV2ZC11</accession>
<feature type="region of interest" description="Disordered" evidence="1">
    <location>
        <begin position="168"/>
        <end position="202"/>
    </location>
</feature>
<reference evidence="3" key="1">
    <citation type="submission" date="2022-11" db="EMBL/GenBank/DDBJ databases">
        <authorList>
            <person name="Morgan W.R."/>
            <person name="Tartar A."/>
        </authorList>
    </citation>
    <scope>NUCLEOTIDE SEQUENCE</scope>
    <source>
        <strain evidence="3">ARSEF 373</strain>
    </source>
</reference>
<dbReference type="GO" id="GO:0005737">
    <property type="term" value="C:cytoplasm"/>
    <property type="evidence" value="ECO:0007669"/>
    <property type="project" value="TreeGrafter"/>
</dbReference>
<dbReference type="GO" id="GO:0004792">
    <property type="term" value="F:thiosulfate-cyanide sulfurtransferase activity"/>
    <property type="evidence" value="ECO:0007669"/>
    <property type="project" value="TreeGrafter"/>
</dbReference>
<dbReference type="Proteomes" id="UP001146120">
    <property type="component" value="Unassembled WGS sequence"/>
</dbReference>
<feature type="region of interest" description="Disordered" evidence="1">
    <location>
        <begin position="362"/>
        <end position="384"/>
    </location>
</feature>
<proteinExistence type="predicted"/>
<reference evidence="3" key="2">
    <citation type="journal article" date="2023" name="Microbiol Resour">
        <title>Decontamination and Annotation of the Draft Genome Sequence of the Oomycete Lagenidium giganteum ARSEF 373.</title>
        <authorList>
            <person name="Morgan W.R."/>
            <person name="Tartar A."/>
        </authorList>
    </citation>
    <scope>NUCLEOTIDE SEQUENCE</scope>
    <source>
        <strain evidence="3">ARSEF 373</strain>
    </source>
</reference>
<feature type="compositionally biased region" description="Acidic residues" evidence="1">
    <location>
        <begin position="176"/>
        <end position="191"/>
    </location>
</feature>
<dbReference type="InterPro" id="IPR000594">
    <property type="entry name" value="ThiF_NAD_FAD-bd"/>
</dbReference>
<dbReference type="SUPFAM" id="SSF69572">
    <property type="entry name" value="Activating enzymes of the ubiquitin-like proteins"/>
    <property type="match status" value="1"/>
</dbReference>
<dbReference type="PANTHER" id="PTHR10953:SF102">
    <property type="entry name" value="ADENYLYLTRANSFERASE AND SULFURTRANSFERASE MOCS3"/>
    <property type="match status" value="1"/>
</dbReference>
<dbReference type="GO" id="GO:0016779">
    <property type="term" value="F:nucleotidyltransferase activity"/>
    <property type="evidence" value="ECO:0007669"/>
    <property type="project" value="TreeGrafter"/>
</dbReference>